<comment type="subunit">
    <text evidence="3">Homodimer.</text>
</comment>
<dbReference type="InterPro" id="IPR040079">
    <property type="entry name" value="Glutathione_S-Trfase"/>
</dbReference>
<accession>A0A8T0EUC1</accession>
<dbReference type="InterPro" id="IPR036282">
    <property type="entry name" value="Glutathione-S-Trfase_C_sf"/>
</dbReference>
<evidence type="ECO:0000256" key="1">
    <source>
        <dbReference type="ARBA" id="ARBA00003701"/>
    </source>
</evidence>
<protein>
    <recommendedName>
        <fullName evidence="4">glutathione transferase</fullName>
        <ecNumber evidence="4">2.5.1.18</ecNumber>
    </recommendedName>
</protein>
<dbReference type="AlphaFoldDB" id="A0A8T0EUC1"/>
<keyword evidence="10" id="KW-1185">Reference proteome</keyword>
<dbReference type="GO" id="GO:0042178">
    <property type="term" value="P:xenobiotic catabolic process"/>
    <property type="evidence" value="ECO:0007669"/>
    <property type="project" value="UniProtKB-ARBA"/>
</dbReference>
<dbReference type="InterPro" id="IPR010987">
    <property type="entry name" value="Glutathione-S-Trfase_C-like"/>
</dbReference>
<dbReference type="SFLD" id="SFLDG01205">
    <property type="entry name" value="AMPS.1"/>
    <property type="match status" value="1"/>
</dbReference>
<proteinExistence type="inferred from homology"/>
<reference evidence="9" key="2">
    <citation type="submission" date="2020-06" db="EMBL/GenBank/DDBJ databases">
        <authorList>
            <person name="Sheffer M."/>
        </authorList>
    </citation>
    <scope>NUCLEOTIDE SEQUENCE</scope>
</reference>
<dbReference type="SFLD" id="SFLDS00019">
    <property type="entry name" value="Glutathione_Transferase_(cytos"/>
    <property type="match status" value="1"/>
</dbReference>
<dbReference type="PANTHER" id="PTHR11571">
    <property type="entry name" value="GLUTATHIONE S-TRANSFERASE"/>
    <property type="match status" value="1"/>
</dbReference>
<feature type="domain" description="GST C-terminal" evidence="8">
    <location>
        <begin position="85"/>
        <end position="203"/>
    </location>
</feature>
<dbReference type="InterPro" id="IPR050213">
    <property type="entry name" value="GST_superfamily"/>
</dbReference>
<organism evidence="9 10">
    <name type="scientific">Argiope bruennichi</name>
    <name type="common">Wasp spider</name>
    <name type="synonym">Aranea bruennichi</name>
    <dbReference type="NCBI Taxonomy" id="94029"/>
    <lineage>
        <taxon>Eukaryota</taxon>
        <taxon>Metazoa</taxon>
        <taxon>Ecdysozoa</taxon>
        <taxon>Arthropoda</taxon>
        <taxon>Chelicerata</taxon>
        <taxon>Arachnida</taxon>
        <taxon>Araneae</taxon>
        <taxon>Araneomorphae</taxon>
        <taxon>Entelegynae</taxon>
        <taxon>Araneoidea</taxon>
        <taxon>Araneidae</taxon>
        <taxon>Argiope</taxon>
    </lineage>
</organism>
<dbReference type="SFLD" id="SFLDG00363">
    <property type="entry name" value="AMPS_(cytGST):_Alpha-__Mu-__Pi"/>
    <property type="match status" value="1"/>
</dbReference>
<dbReference type="Pfam" id="PF14497">
    <property type="entry name" value="GST_C_3"/>
    <property type="match status" value="1"/>
</dbReference>
<dbReference type="Pfam" id="PF02798">
    <property type="entry name" value="GST_N"/>
    <property type="match status" value="1"/>
</dbReference>
<dbReference type="SUPFAM" id="SSF47616">
    <property type="entry name" value="GST C-terminal domain-like"/>
    <property type="match status" value="1"/>
</dbReference>
<keyword evidence="5" id="KW-0808">Transferase</keyword>
<dbReference type="SUPFAM" id="SSF52833">
    <property type="entry name" value="Thioredoxin-like"/>
    <property type="match status" value="1"/>
</dbReference>
<dbReference type="GO" id="GO:0004364">
    <property type="term" value="F:glutathione transferase activity"/>
    <property type="evidence" value="ECO:0007669"/>
    <property type="project" value="UniProtKB-EC"/>
</dbReference>
<dbReference type="EMBL" id="JABXBU010002072">
    <property type="protein sequence ID" value="KAF8777976.1"/>
    <property type="molecule type" value="Genomic_DNA"/>
</dbReference>
<evidence type="ECO:0000256" key="5">
    <source>
        <dbReference type="ARBA" id="ARBA00022679"/>
    </source>
</evidence>
<comment type="catalytic activity">
    <reaction evidence="6">
        <text>RX + glutathione = an S-substituted glutathione + a halide anion + H(+)</text>
        <dbReference type="Rhea" id="RHEA:16437"/>
        <dbReference type="ChEBI" id="CHEBI:15378"/>
        <dbReference type="ChEBI" id="CHEBI:16042"/>
        <dbReference type="ChEBI" id="CHEBI:17792"/>
        <dbReference type="ChEBI" id="CHEBI:57925"/>
        <dbReference type="ChEBI" id="CHEBI:90779"/>
        <dbReference type="EC" id="2.5.1.18"/>
    </reaction>
</comment>
<dbReference type="FunFam" id="1.20.1050.10:FF:000101">
    <property type="entry name" value="Glutathione S-transferase Mu 4"/>
    <property type="match status" value="1"/>
</dbReference>
<dbReference type="PROSITE" id="PS50405">
    <property type="entry name" value="GST_CTER"/>
    <property type="match status" value="1"/>
</dbReference>
<evidence type="ECO:0000256" key="3">
    <source>
        <dbReference type="ARBA" id="ARBA00011738"/>
    </source>
</evidence>
<evidence type="ECO:0000313" key="9">
    <source>
        <dbReference type="EMBL" id="KAF8777976.1"/>
    </source>
</evidence>
<comment type="caution">
    <text evidence="9">The sequence shown here is derived from an EMBL/GenBank/DDBJ whole genome shotgun (WGS) entry which is preliminary data.</text>
</comment>
<dbReference type="Gene3D" id="1.20.1050.130">
    <property type="match status" value="1"/>
</dbReference>
<evidence type="ECO:0000256" key="2">
    <source>
        <dbReference type="ARBA" id="ARBA00005861"/>
    </source>
</evidence>
<gene>
    <name evidence="9" type="ORF">HNY73_014753</name>
</gene>
<dbReference type="Proteomes" id="UP000807504">
    <property type="component" value="Unassembled WGS sequence"/>
</dbReference>
<dbReference type="PANTHER" id="PTHR11571:SF222">
    <property type="entry name" value="GLUTATHIONE TRANSFERASE"/>
    <property type="match status" value="1"/>
</dbReference>
<dbReference type="EC" id="2.5.1.18" evidence="4"/>
<evidence type="ECO:0000256" key="4">
    <source>
        <dbReference type="ARBA" id="ARBA00012452"/>
    </source>
</evidence>
<dbReference type="InterPro" id="IPR036249">
    <property type="entry name" value="Thioredoxin-like_sf"/>
</dbReference>
<dbReference type="GO" id="GO:0006749">
    <property type="term" value="P:glutathione metabolic process"/>
    <property type="evidence" value="ECO:0007669"/>
    <property type="project" value="TreeGrafter"/>
</dbReference>
<evidence type="ECO:0000313" key="10">
    <source>
        <dbReference type="Proteomes" id="UP000807504"/>
    </source>
</evidence>
<comment type="similarity">
    <text evidence="2">Belongs to the GST superfamily. Mu family.</text>
</comment>
<dbReference type="InterPro" id="IPR004046">
    <property type="entry name" value="GST_C"/>
</dbReference>
<reference evidence="9" key="1">
    <citation type="journal article" date="2020" name="bioRxiv">
        <title>Chromosome-level reference genome of the European wasp spider Argiope bruennichi: a resource for studies on range expansion and evolutionary adaptation.</title>
        <authorList>
            <person name="Sheffer M.M."/>
            <person name="Hoppe A."/>
            <person name="Krehenwinkel H."/>
            <person name="Uhl G."/>
            <person name="Kuss A.W."/>
            <person name="Jensen L."/>
            <person name="Jensen C."/>
            <person name="Gillespie R.G."/>
            <person name="Hoff K.J."/>
            <person name="Prost S."/>
        </authorList>
    </citation>
    <scope>NUCLEOTIDE SEQUENCE</scope>
</reference>
<sequence length="204" mass="24482">MSKPLLGYWDRRGVAEPIRYLLHFRNVDFEEKRYGIGTGEWWNEKFNLGLDFPNLPYLIDGDIKLTQSIAILRYLGHKFGLDGKNEQQIIRVFLAEQQSVDFRAKFRAFALTDRSGAGKDEFFINAQPVFKQWEAFLGDRRYLAGDDITYVDFMFYENLDNYRLLHTTILDEYPLLKTFHTRIKNLPEMQAYFYPPRFRRWPYY</sequence>
<evidence type="ECO:0000259" key="8">
    <source>
        <dbReference type="PROSITE" id="PS50405"/>
    </source>
</evidence>
<evidence type="ECO:0000259" key="7">
    <source>
        <dbReference type="PROSITE" id="PS50404"/>
    </source>
</evidence>
<dbReference type="InterPro" id="IPR004045">
    <property type="entry name" value="Glutathione_S-Trfase_N"/>
</dbReference>
<feature type="domain" description="GST N-terminal" evidence="7">
    <location>
        <begin position="2"/>
        <end position="83"/>
    </location>
</feature>
<evidence type="ECO:0000256" key="6">
    <source>
        <dbReference type="ARBA" id="ARBA00047960"/>
    </source>
</evidence>
<name>A0A8T0EUC1_ARGBR</name>
<dbReference type="PROSITE" id="PS50404">
    <property type="entry name" value="GST_NTER"/>
    <property type="match status" value="1"/>
</dbReference>
<comment type="function">
    <text evidence="1">Conjugation of reduced glutathione to a wide number of exogenous and endogenous hydrophobic electrophiles.</text>
</comment>